<accession>A0A6I6FCC5</accession>
<dbReference type="AlphaFoldDB" id="A0A6I6FCC5"/>
<reference evidence="3 4" key="1">
    <citation type="submission" date="2018-12" db="EMBL/GenBank/DDBJ databases">
        <title>Complete genome sequence of Streptomyces ficellus NRRL8067, the producer of ficellomycin, feldamycin and nojirimycin.</title>
        <authorList>
            <person name="Zhang H."/>
            <person name="Yue R."/>
            <person name="Liu Y."/>
            <person name="Li M."/>
            <person name="Mu H."/>
            <person name="Zhang J."/>
        </authorList>
    </citation>
    <scope>NUCLEOTIDE SEQUENCE [LARGE SCALE GENOMIC DNA]</scope>
    <source>
        <strain evidence="3 4">NRRL 8067</strain>
    </source>
</reference>
<name>A0A6I6FCC5_9ACTN</name>
<sequence length="157" mass="15895">MAGAGERTRGLTYSWIVLAVGAVGVVINLVDWFVEGGLEPYHVFPLLLVLWAAADLLKPARPAVARAAQGVAGVLLVAAGLAAGVPAAVALVRGEPVDWLDLILGVLTVLYAASAAAALAARLRSRQRASAVGAGSGTEPVVGEGASIGENGRHERS</sequence>
<dbReference type="KEGG" id="sfic:EIZ62_22580"/>
<keyword evidence="2" id="KW-0472">Membrane</keyword>
<feature type="transmembrane region" description="Helical" evidence="2">
    <location>
        <begin position="12"/>
        <end position="34"/>
    </location>
</feature>
<feature type="transmembrane region" description="Helical" evidence="2">
    <location>
        <begin position="70"/>
        <end position="93"/>
    </location>
</feature>
<feature type="region of interest" description="Disordered" evidence="1">
    <location>
        <begin position="133"/>
        <end position="157"/>
    </location>
</feature>
<dbReference type="EMBL" id="CP034279">
    <property type="protein sequence ID" value="QGV80711.1"/>
    <property type="molecule type" value="Genomic_DNA"/>
</dbReference>
<keyword evidence="2" id="KW-1133">Transmembrane helix</keyword>
<evidence type="ECO:0000313" key="3">
    <source>
        <dbReference type="EMBL" id="QGV80711.1"/>
    </source>
</evidence>
<dbReference type="RefSeq" id="WP_156694479.1">
    <property type="nucleotide sequence ID" value="NZ_CP034279.1"/>
</dbReference>
<feature type="transmembrane region" description="Helical" evidence="2">
    <location>
        <begin position="40"/>
        <end position="58"/>
    </location>
</feature>
<dbReference type="Proteomes" id="UP000422572">
    <property type="component" value="Chromosome"/>
</dbReference>
<keyword evidence="4" id="KW-1185">Reference proteome</keyword>
<evidence type="ECO:0000313" key="4">
    <source>
        <dbReference type="Proteomes" id="UP000422572"/>
    </source>
</evidence>
<evidence type="ECO:0000256" key="1">
    <source>
        <dbReference type="SAM" id="MobiDB-lite"/>
    </source>
</evidence>
<proteinExistence type="predicted"/>
<feature type="transmembrane region" description="Helical" evidence="2">
    <location>
        <begin position="99"/>
        <end position="121"/>
    </location>
</feature>
<organism evidence="3 4">
    <name type="scientific">Streptomyces ficellus</name>
    <dbReference type="NCBI Taxonomy" id="1977088"/>
    <lineage>
        <taxon>Bacteria</taxon>
        <taxon>Bacillati</taxon>
        <taxon>Actinomycetota</taxon>
        <taxon>Actinomycetes</taxon>
        <taxon>Kitasatosporales</taxon>
        <taxon>Streptomycetaceae</taxon>
        <taxon>Streptomyces</taxon>
    </lineage>
</organism>
<keyword evidence="2" id="KW-0812">Transmembrane</keyword>
<protein>
    <submittedName>
        <fullName evidence="3">Uncharacterized protein</fullName>
    </submittedName>
</protein>
<gene>
    <name evidence="3" type="ORF">EIZ62_22580</name>
</gene>
<evidence type="ECO:0000256" key="2">
    <source>
        <dbReference type="SAM" id="Phobius"/>
    </source>
</evidence>